<organism evidence="3 4">
    <name type="scientific">Cohnella cellulosilytica</name>
    <dbReference type="NCBI Taxonomy" id="986710"/>
    <lineage>
        <taxon>Bacteria</taxon>
        <taxon>Bacillati</taxon>
        <taxon>Bacillota</taxon>
        <taxon>Bacilli</taxon>
        <taxon>Bacillales</taxon>
        <taxon>Paenibacillaceae</taxon>
        <taxon>Cohnella</taxon>
    </lineage>
</organism>
<proteinExistence type="predicted"/>
<dbReference type="InterPro" id="IPR036291">
    <property type="entry name" value="NAD(P)-bd_dom_sf"/>
</dbReference>
<reference evidence="4" key="1">
    <citation type="journal article" date="2019" name="Int. J. Syst. Evol. Microbiol.">
        <title>The Global Catalogue of Microorganisms (GCM) 10K type strain sequencing project: providing services to taxonomists for standard genome sequencing and annotation.</title>
        <authorList>
            <consortium name="The Broad Institute Genomics Platform"/>
            <consortium name="The Broad Institute Genome Sequencing Center for Infectious Disease"/>
            <person name="Wu L."/>
            <person name="Ma J."/>
        </authorList>
    </citation>
    <scope>NUCLEOTIDE SEQUENCE [LARGE SCALE GENOMIC DNA]</scope>
    <source>
        <strain evidence="4">KCTC 12907</strain>
    </source>
</reference>
<dbReference type="Pfam" id="PF01370">
    <property type="entry name" value="Epimerase"/>
    <property type="match status" value="1"/>
</dbReference>
<feature type="region of interest" description="Disordered" evidence="1">
    <location>
        <begin position="124"/>
        <end position="148"/>
    </location>
</feature>
<dbReference type="PANTHER" id="PTHR43245:SF13">
    <property type="entry name" value="UDP-D-APIOSE_UDP-D-XYLOSE SYNTHASE 2"/>
    <property type="match status" value="1"/>
</dbReference>
<evidence type="ECO:0000313" key="3">
    <source>
        <dbReference type="EMBL" id="MFC7149580.1"/>
    </source>
</evidence>
<dbReference type="EMBL" id="JBHTAI010000007">
    <property type="protein sequence ID" value="MFC7149580.1"/>
    <property type="molecule type" value="Genomic_DNA"/>
</dbReference>
<protein>
    <submittedName>
        <fullName evidence="3">NAD-dependent epimerase/dehydratase family protein</fullName>
    </submittedName>
</protein>
<dbReference type="SUPFAM" id="SSF51735">
    <property type="entry name" value="NAD(P)-binding Rossmann-fold domains"/>
    <property type="match status" value="1"/>
</dbReference>
<dbReference type="Proteomes" id="UP001596378">
    <property type="component" value="Unassembled WGS sequence"/>
</dbReference>
<dbReference type="Gene3D" id="3.90.25.10">
    <property type="entry name" value="UDP-galactose 4-epimerase, domain 1"/>
    <property type="match status" value="1"/>
</dbReference>
<evidence type="ECO:0000313" key="4">
    <source>
        <dbReference type="Proteomes" id="UP001596378"/>
    </source>
</evidence>
<evidence type="ECO:0000256" key="1">
    <source>
        <dbReference type="SAM" id="MobiDB-lite"/>
    </source>
</evidence>
<dbReference type="InterPro" id="IPR001509">
    <property type="entry name" value="Epimerase_deHydtase"/>
</dbReference>
<dbReference type="Gene3D" id="3.40.50.720">
    <property type="entry name" value="NAD(P)-binding Rossmann-like Domain"/>
    <property type="match status" value="1"/>
</dbReference>
<dbReference type="InterPro" id="IPR050177">
    <property type="entry name" value="Lipid_A_modif_metabolic_enz"/>
</dbReference>
<gene>
    <name evidence="3" type="ORF">ACFQMJ_13670</name>
</gene>
<keyword evidence="4" id="KW-1185">Reference proteome</keyword>
<dbReference type="PANTHER" id="PTHR43245">
    <property type="entry name" value="BIFUNCTIONAL POLYMYXIN RESISTANCE PROTEIN ARNA"/>
    <property type="match status" value="1"/>
</dbReference>
<dbReference type="RefSeq" id="WP_378051363.1">
    <property type="nucleotide sequence ID" value="NZ_JBHMDN010000034.1"/>
</dbReference>
<evidence type="ECO:0000259" key="2">
    <source>
        <dbReference type="Pfam" id="PF01370"/>
    </source>
</evidence>
<accession>A0ABW2FCD4</accession>
<comment type="caution">
    <text evidence="3">The sequence shown here is derived from an EMBL/GenBank/DDBJ whole genome shotgun (WGS) entry which is preliminary data.</text>
</comment>
<name>A0ABW2FCD4_9BACL</name>
<sequence>MEEKGKGLKPMRIVVTGGAGFIGSRLVRALLERGDEAIVIDDLSTGDAGRLPAGVEIHRLRAEDAGTAELIASVRPRVVFHLAAQVGMGSSVKFPADDGRSNIVGTLRVLEGCREAGSKLVFSSTSGVYGDSSRSRPLGESSPKRPSAPYGLSKWVAEQYIGFAEKWWGIPYTILRYANVYGPGQAARGEGGVVACFMERIANGLPLVVHGDGEQSRDFVHVDDVVKANLAAIDRGDGEAFNIGTGIATSINGLADRCERLAAASCGRIYEPARSGDVRCSRLSSRKAEAALAWRPSISLDEGLSRLFGGS</sequence>
<feature type="domain" description="NAD-dependent epimerase/dehydratase" evidence="2">
    <location>
        <begin position="13"/>
        <end position="244"/>
    </location>
</feature>